<dbReference type="GO" id="GO:0006357">
    <property type="term" value="P:regulation of transcription by RNA polymerase II"/>
    <property type="evidence" value="ECO:0007669"/>
    <property type="project" value="TreeGrafter"/>
</dbReference>
<dbReference type="SMART" id="SM00415">
    <property type="entry name" value="HSF"/>
    <property type="match status" value="2"/>
</dbReference>
<keyword evidence="12" id="KW-1185">Reference proteome</keyword>
<gene>
    <name evidence="11" type="ORF">ISN45_Aa07g023030</name>
</gene>
<feature type="domain" description="HSF-type DNA-binding" evidence="10">
    <location>
        <begin position="13"/>
        <end position="110"/>
    </location>
</feature>
<dbReference type="EMBL" id="JAEFBK010000012">
    <property type="protein sequence ID" value="KAG7542312.1"/>
    <property type="molecule type" value="Genomic_DNA"/>
</dbReference>
<dbReference type="PANTHER" id="PTHR10015">
    <property type="entry name" value="HEAT SHOCK TRANSCRIPTION FACTOR"/>
    <property type="match status" value="1"/>
</dbReference>
<evidence type="ECO:0000259" key="10">
    <source>
        <dbReference type="SMART" id="SM00415"/>
    </source>
</evidence>
<evidence type="ECO:0000256" key="3">
    <source>
        <dbReference type="ARBA" id="ARBA00022553"/>
    </source>
</evidence>
<organism evidence="11 12">
    <name type="scientific">Arabidopsis thaliana x Arabidopsis arenosa</name>
    <dbReference type="NCBI Taxonomy" id="1240361"/>
    <lineage>
        <taxon>Eukaryota</taxon>
        <taxon>Viridiplantae</taxon>
        <taxon>Streptophyta</taxon>
        <taxon>Embryophyta</taxon>
        <taxon>Tracheophyta</taxon>
        <taxon>Spermatophyta</taxon>
        <taxon>Magnoliopsida</taxon>
        <taxon>eudicotyledons</taxon>
        <taxon>Gunneridae</taxon>
        <taxon>Pentapetalae</taxon>
        <taxon>rosids</taxon>
        <taxon>malvids</taxon>
        <taxon>Brassicales</taxon>
        <taxon>Brassicaceae</taxon>
        <taxon>Camelineae</taxon>
        <taxon>Arabidopsis</taxon>
    </lineage>
</organism>
<evidence type="ECO:0000256" key="6">
    <source>
        <dbReference type="ARBA" id="ARBA00023125"/>
    </source>
</evidence>
<evidence type="ECO:0000256" key="4">
    <source>
        <dbReference type="ARBA" id="ARBA00023015"/>
    </source>
</evidence>
<evidence type="ECO:0000313" key="12">
    <source>
        <dbReference type="Proteomes" id="UP000694240"/>
    </source>
</evidence>
<comment type="caution">
    <text evidence="11">The sequence shown here is derived from an EMBL/GenBank/DDBJ whole genome shotgun (WGS) entry which is preliminary data.</text>
</comment>
<dbReference type="GO" id="GO:0003700">
    <property type="term" value="F:DNA-binding transcription factor activity"/>
    <property type="evidence" value="ECO:0007669"/>
    <property type="project" value="InterPro"/>
</dbReference>
<feature type="domain" description="HSF-type DNA-binding" evidence="10">
    <location>
        <begin position="152"/>
        <end position="245"/>
    </location>
</feature>
<comment type="subcellular location">
    <subcellularLocation>
        <location evidence="1">Nucleus</location>
    </subcellularLocation>
</comment>
<dbReference type="InterPro" id="IPR000232">
    <property type="entry name" value="HSF_DNA-bd"/>
</dbReference>
<evidence type="ECO:0000256" key="8">
    <source>
        <dbReference type="ARBA" id="ARBA00023242"/>
    </source>
</evidence>
<dbReference type="GO" id="GO:0005634">
    <property type="term" value="C:nucleus"/>
    <property type="evidence" value="ECO:0007669"/>
    <property type="project" value="UniProtKB-SubCell"/>
</dbReference>
<evidence type="ECO:0000256" key="9">
    <source>
        <dbReference type="RuleBase" id="RU004020"/>
    </source>
</evidence>
<protein>
    <submittedName>
        <fullName evidence="11">Heat shock factor (HSF)-type DNA-binding</fullName>
    </submittedName>
</protein>
<keyword evidence="4" id="KW-0805">Transcription regulation</keyword>
<dbReference type="Pfam" id="PF00447">
    <property type="entry name" value="HSF_DNA-bind"/>
    <property type="match status" value="2"/>
</dbReference>
<keyword evidence="8" id="KW-0539">Nucleus</keyword>
<evidence type="ECO:0000256" key="1">
    <source>
        <dbReference type="ARBA" id="ARBA00004123"/>
    </source>
</evidence>
<dbReference type="FunFam" id="1.10.10.10:FF:000037">
    <property type="entry name" value="Heat stress transcription factor B-4"/>
    <property type="match status" value="2"/>
</dbReference>
<reference evidence="11 12" key="1">
    <citation type="submission" date="2020-12" db="EMBL/GenBank/DDBJ databases">
        <title>Concerted genomic and epigenomic changes stabilize Arabidopsis allopolyploids.</title>
        <authorList>
            <person name="Chen Z."/>
        </authorList>
    </citation>
    <scope>NUCLEOTIDE SEQUENCE [LARGE SCALE GENOMIC DNA]</scope>
    <source>
        <strain evidence="11">Allo738</strain>
        <tissue evidence="11">Leaf</tissue>
    </source>
</reference>
<dbReference type="PANTHER" id="PTHR10015:SF456">
    <property type="entry name" value="E2F_DP FAMILY WINGED-HELIX DNA-BINDING DOMAIN-CONTAINING PROTEIN-RELATED"/>
    <property type="match status" value="1"/>
</dbReference>
<comment type="similarity">
    <text evidence="9">Belongs to the HSF family.</text>
</comment>
<comment type="subunit">
    <text evidence="2">Homotrimer.</text>
</comment>
<name>A0A8T1Y526_9BRAS</name>
<evidence type="ECO:0000256" key="7">
    <source>
        <dbReference type="ARBA" id="ARBA00023163"/>
    </source>
</evidence>
<accession>A0A8T1Y526</accession>
<evidence type="ECO:0000313" key="11">
    <source>
        <dbReference type="EMBL" id="KAG7542312.1"/>
    </source>
</evidence>
<sequence>MLNMNENEGSSTSISNFITTIYDMVDDLSSDSIISWSQSGKSFIIWNPEEFYNNLLQRFCFNFKANTNLNCFFSDLDTHGFRKIDSGIWEFANDNFVRGQRHLINNIISCVIEQRVLYDQSMDMFKAKELFARQVKKVEDQLPPHNSYPTSKRRPFPNKLYEMVDDPSSDAIISWSQSGRSFIILNPKEFCKDLLRRFSNTLHISLFFHKLERFGFKKIDPKKWEFANDNFVRDQRHLVEIIISNDKEKQDQLRKGYARQKKLGEARELFKLQIEEMLDMRKKMRKASRKKMKKAKKVKEQEVRLQHIGLCKL</sequence>
<dbReference type="GO" id="GO:0000978">
    <property type="term" value="F:RNA polymerase II cis-regulatory region sequence-specific DNA binding"/>
    <property type="evidence" value="ECO:0007669"/>
    <property type="project" value="TreeGrafter"/>
</dbReference>
<dbReference type="Proteomes" id="UP000694240">
    <property type="component" value="Chromosome 12"/>
</dbReference>
<keyword evidence="5 11" id="KW-0346">Stress response</keyword>
<dbReference type="AlphaFoldDB" id="A0A8T1Y526"/>
<evidence type="ECO:0000256" key="5">
    <source>
        <dbReference type="ARBA" id="ARBA00023016"/>
    </source>
</evidence>
<keyword evidence="7" id="KW-0804">Transcription</keyword>
<dbReference type="GO" id="GO:0034605">
    <property type="term" value="P:cellular response to heat"/>
    <property type="evidence" value="ECO:0007669"/>
    <property type="project" value="TreeGrafter"/>
</dbReference>
<proteinExistence type="inferred from homology"/>
<evidence type="ECO:0000256" key="2">
    <source>
        <dbReference type="ARBA" id="ARBA00011233"/>
    </source>
</evidence>
<keyword evidence="6 11" id="KW-0238">DNA-binding</keyword>
<keyword evidence="3" id="KW-0597">Phosphoprotein</keyword>